<dbReference type="SUPFAM" id="SSF55961">
    <property type="entry name" value="Bet v1-like"/>
    <property type="match status" value="1"/>
</dbReference>
<sequence length="148" mass="17350">MPDFIEKQVRLNASVDRVWKALTDHEEFGAWFRVKLDRAFAQGGQVSGRITYPGYEHLKWEVRVIAMERPRRFAFTWHPYAIDPEHDYSEEPPTTVEFFLTPIEDGTLLTVRESGFDAIPAERRDLALRMNDDGWAQQMENIERHVEG</sequence>
<evidence type="ECO:0000313" key="3">
    <source>
        <dbReference type="EMBL" id="WNO54319.1"/>
    </source>
</evidence>
<dbReference type="Proteomes" id="UP001302249">
    <property type="component" value="Chromosome"/>
</dbReference>
<evidence type="ECO:0000313" key="4">
    <source>
        <dbReference type="Proteomes" id="UP001302249"/>
    </source>
</evidence>
<protein>
    <submittedName>
        <fullName evidence="3">SRPBCC family protein</fullName>
    </submittedName>
</protein>
<evidence type="ECO:0000259" key="2">
    <source>
        <dbReference type="Pfam" id="PF08327"/>
    </source>
</evidence>
<dbReference type="InterPro" id="IPR013538">
    <property type="entry name" value="ASHA1/2-like_C"/>
</dbReference>
<proteinExistence type="inferred from homology"/>
<reference evidence="3 4" key="1">
    <citation type="submission" date="2023-09" db="EMBL/GenBank/DDBJ databases">
        <authorList>
            <person name="Rey-Velasco X."/>
        </authorList>
    </citation>
    <scope>NUCLEOTIDE SEQUENCE [LARGE SCALE GENOMIC DNA]</scope>
    <source>
        <strain evidence="3 4">W311</strain>
    </source>
</reference>
<dbReference type="RefSeq" id="WP_313916674.1">
    <property type="nucleotide sequence ID" value="NZ_CP135076.1"/>
</dbReference>
<dbReference type="Gene3D" id="3.30.530.20">
    <property type="match status" value="1"/>
</dbReference>
<accession>A0ABZ0BAL0</accession>
<dbReference type="Pfam" id="PF08327">
    <property type="entry name" value="AHSA1"/>
    <property type="match status" value="1"/>
</dbReference>
<name>A0ABZ0BAL0_9SPHN</name>
<dbReference type="InterPro" id="IPR023393">
    <property type="entry name" value="START-like_dom_sf"/>
</dbReference>
<keyword evidence="4" id="KW-1185">Reference proteome</keyword>
<comment type="similarity">
    <text evidence="1">Belongs to the AHA1 family.</text>
</comment>
<organism evidence="3 4">
    <name type="scientific">Stakelama saccharophila</name>
    <dbReference type="NCBI Taxonomy" id="3075605"/>
    <lineage>
        <taxon>Bacteria</taxon>
        <taxon>Pseudomonadati</taxon>
        <taxon>Pseudomonadota</taxon>
        <taxon>Alphaproteobacteria</taxon>
        <taxon>Sphingomonadales</taxon>
        <taxon>Sphingomonadaceae</taxon>
        <taxon>Stakelama</taxon>
    </lineage>
</organism>
<feature type="domain" description="Activator of Hsp90 ATPase homologue 1/2-like C-terminal" evidence="2">
    <location>
        <begin position="12"/>
        <end position="147"/>
    </location>
</feature>
<dbReference type="CDD" id="cd08898">
    <property type="entry name" value="SRPBCC_CalC_Aha1-like_5"/>
    <property type="match status" value="1"/>
</dbReference>
<evidence type="ECO:0000256" key="1">
    <source>
        <dbReference type="ARBA" id="ARBA00006817"/>
    </source>
</evidence>
<dbReference type="EMBL" id="CP135076">
    <property type="protein sequence ID" value="WNO54319.1"/>
    <property type="molecule type" value="Genomic_DNA"/>
</dbReference>
<gene>
    <name evidence="3" type="ORF">RPR59_03420</name>
</gene>